<name>A0AAF3FB02_9BILA</name>
<dbReference type="Proteomes" id="UP000887575">
    <property type="component" value="Unassembled WGS sequence"/>
</dbReference>
<reference evidence="3" key="1">
    <citation type="submission" date="2024-02" db="UniProtKB">
        <authorList>
            <consortium name="WormBaseParasite"/>
        </authorList>
    </citation>
    <scope>IDENTIFICATION</scope>
</reference>
<keyword evidence="2" id="KW-1185">Reference proteome</keyword>
<sequence>MIFPNYSAAFSLKTTFRQRASEFWDWFRVNGLLNILLIWLGLLSTLIIVDQLVAQDWTLFDEKPDIDDVLRDTLTVMFAWMNTLVHLLSLISNPFSAYFSATNDGLMMPIRRFLALSFDGLYFRHTKSGPFFSYCCHTVCE</sequence>
<organism evidence="2 3">
    <name type="scientific">Mesorhabditis belari</name>
    <dbReference type="NCBI Taxonomy" id="2138241"/>
    <lineage>
        <taxon>Eukaryota</taxon>
        <taxon>Metazoa</taxon>
        <taxon>Ecdysozoa</taxon>
        <taxon>Nematoda</taxon>
        <taxon>Chromadorea</taxon>
        <taxon>Rhabditida</taxon>
        <taxon>Rhabditina</taxon>
        <taxon>Rhabditomorpha</taxon>
        <taxon>Rhabditoidea</taxon>
        <taxon>Rhabditidae</taxon>
        <taxon>Mesorhabditinae</taxon>
        <taxon>Mesorhabditis</taxon>
    </lineage>
</organism>
<protein>
    <submittedName>
        <fullName evidence="3">Uncharacterized protein</fullName>
    </submittedName>
</protein>
<keyword evidence="1" id="KW-0812">Transmembrane</keyword>
<feature type="transmembrane region" description="Helical" evidence="1">
    <location>
        <begin position="32"/>
        <end position="54"/>
    </location>
</feature>
<proteinExistence type="predicted"/>
<evidence type="ECO:0000256" key="1">
    <source>
        <dbReference type="SAM" id="Phobius"/>
    </source>
</evidence>
<dbReference type="WBParaSite" id="MBELARI_LOCUS4109">
    <property type="protein sequence ID" value="MBELARI_LOCUS4109"/>
    <property type="gene ID" value="MBELARI_LOCUS4109"/>
</dbReference>
<feature type="transmembrane region" description="Helical" evidence="1">
    <location>
        <begin position="74"/>
        <end position="101"/>
    </location>
</feature>
<accession>A0AAF3FB02</accession>
<evidence type="ECO:0000313" key="3">
    <source>
        <dbReference type="WBParaSite" id="MBELARI_LOCUS4109"/>
    </source>
</evidence>
<evidence type="ECO:0000313" key="2">
    <source>
        <dbReference type="Proteomes" id="UP000887575"/>
    </source>
</evidence>
<keyword evidence="1" id="KW-1133">Transmembrane helix</keyword>
<dbReference type="AlphaFoldDB" id="A0AAF3FB02"/>
<keyword evidence="1" id="KW-0472">Membrane</keyword>